<accession>A0A846LNG4</accession>
<reference evidence="2" key="1">
    <citation type="journal article" date="2014" name="Int. J. Syst. Evol. Microbiol.">
        <title>Complete genome of a new Firmicutes species belonging to the dominant human colonic microbiota ('Ruminococcus bicirculans') reveals two chromosomes and a selective capacity to utilize plant glucans.</title>
        <authorList>
            <consortium name="NISC Comparative Sequencing Program"/>
            <person name="Wegmann U."/>
            <person name="Louis P."/>
            <person name="Goesmann A."/>
            <person name="Henrissat B."/>
            <person name="Duncan S.H."/>
            <person name="Flint H.J."/>
        </authorList>
    </citation>
    <scope>NUCLEOTIDE SEQUENCE</scope>
    <source>
        <strain evidence="2">CGMCC 4.5581</strain>
    </source>
</reference>
<keyword evidence="1" id="KW-0812">Transmembrane</keyword>
<dbReference type="AlphaFoldDB" id="A0A846LNG4"/>
<evidence type="ECO:0000313" key="4">
    <source>
        <dbReference type="Proteomes" id="UP000552836"/>
    </source>
</evidence>
<keyword evidence="1" id="KW-0472">Membrane</keyword>
<evidence type="ECO:0000313" key="3">
    <source>
        <dbReference type="EMBL" id="NIH66965.1"/>
    </source>
</evidence>
<gene>
    <name evidence="3" type="ORF">FB380_001411</name>
    <name evidence="2" type="ORF">GCM10011589_03830</name>
</gene>
<organism evidence="3 4">
    <name type="scientific">Modestobacter marinus</name>
    <dbReference type="NCBI Taxonomy" id="477641"/>
    <lineage>
        <taxon>Bacteria</taxon>
        <taxon>Bacillati</taxon>
        <taxon>Actinomycetota</taxon>
        <taxon>Actinomycetes</taxon>
        <taxon>Geodermatophilales</taxon>
        <taxon>Geodermatophilaceae</taxon>
        <taxon>Modestobacter</taxon>
    </lineage>
</organism>
<protein>
    <submittedName>
        <fullName evidence="3">Uncharacterized protein</fullName>
    </submittedName>
</protein>
<feature type="transmembrane region" description="Helical" evidence="1">
    <location>
        <begin position="74"/>
        <end position="92"/>
    </location>
</feature>
<evidence type="ECO:0000256" key="1">
    <source>
        <dbReference type="SAM" id="Phobius"/>
    </source>
</evidence>
<evidence type="ECO:0000313" key="5">
    <source>
        <dbReference type="Proteomes" id="UP000648663"/>
    </source>
</evidence>
<keyword evidence="5" id="KW-1185">Reference proteome</keyword>
<name>A0A846LNG4_9ACTN</name>
<dbReference type="RefSeq" id="WP_166754468.1">
    <property type="nucleotide sequence ID" value="NZ_BAABJU010000001.1"/>
</dbReference>
<sequence>MSRWWSSARRLLAAELRSYRTLPRWVLRRPDAPPGTVPFRYVGAVLPVLWAFIVVSSIEVVVVHVLVPWPTVRLVLDVLGIWGVLWMLGFTASQTVRPHLLDATGLRVRHGVSLDVFVPWEAVAAVAVHRRSREGSRAVQLDEGPDGVVLNVVVGSQTTVDVVLREPLVLPLPAGPQRVTAVRLAADDPAGLAARARAALAA</sequence>
<dbReference type="EMBL" id="BMMI01000001">
    <property type="protein sequence ID" value="GGL50753.1"/>
    <property type="molecule type" value="Genomic_DNA"/>
</dbReference>
<dbReference type="Proteomes" id="UP000552836">
    <property type="component" value="Unassembled WGS sequence"/>
</dbReference>
<proteinExistence type="predicted"/>
<feature type="transmembrane region" description="Helical" evidence="1">
    <location>
        <begin position="48"/>
        <end position="67"/>
    </location>
</feature>
<evidence type="ECO:0000313" key="2">
    <source>
        <dbReference type="EMBL" id="GGL50753.1"/>
    </source>
</evidence>
<keyword evidence="1" id="KW-1133">Transmembrane helix</keyword>
<dbReference type="EMBL" id="JAAMPA010000001">
    <property type="protein sequence ID" value="NIH66965.1"/>
    <property type="molecule type" value="Genomic_DNA"/>
</dbReference>
<reference evidence="2" key="4">
    <citation type="submission" date="2024-05" db="EMBL/GenBank/DDBJ databases">
        <authorList>
            <person name="Sun Q."/>
            <person name="Zhou Y."/>
        </authorList>
    </citation>
    <scope>NUCLEOTIDE SEQUENCE</scope>
    <source>
        <strain evidence="2">CGMCC 4.5581</strain>
    </source>
</reference>
<comment type="caution">
    <text evidence="3">The sequence shown here is derived from an EMBL/GenBank/DDBJ whole genome shotgun (WGS) entry which is preliminary data.</text>
</comment>
<reference evidence="3 4" key="3">
    <citation type="submission" date="2020-02" db="EMBL/GenBank/DDBJ databases">
        <title>Sequencing the genomes of 1000 actinobacteria strains.</title>
        <authorList>
            <person name="Klenk H.-P."/>
        </authorList>
    </citation>
    <scope>NUCLEOTIDE SEQUENCE [LARGE SCALE GENOMIC DNA]</scope>
    <source>
        <strain evidence="3 4">DSM 45201</strain>
    </source>
</reference>
<dbReference type="Proteomes" id="UP000648663">
    <property type="component" value="Unassembled WGS sequence"/>
</dbReference>
<reference evidence="5" key="2">
    <citation type="journal article" date="2019" name="Int. J. Syst. Evol. Microbiol.">
        <title>The Global Catalogue of Microorganisms (GCM) 10K type strain sequencing project: providing services to taxonomists for standard genome sequencing and annotation.</title>
        <authorList>
            <consortium name="The Broad Institute Genomics Platform"/>
            <consortium name="The Broad Institute Genome Sequencing Center for Infectious Disease"/>
            <person name="Wu L."/>
            <person name="Ma J."/>
        </authorList>
    </citation>
    <scope>NUCLEOTIDE SEQUENCE [LARGE SCALE GENOMIC DNA]</scope>
    <source>
        <strain evidence="5">CGMCC 4.5581</strain>
    </source>
</reference>